<dbReference type="PANTHER" id="PTHR46698:SF7">
    <property type="entry name" value="VWFD DOMAIN-CONTAINING PROTEIN"/>
    <property type="match status" value="1"/>
</dbReference>
<dbReference type="InterPro" id="IPR025615">
    <property type="entry name" value="TILa_dom"/>
</dbReference>
<dbReference type="Pfam" id="PF01826">
    <property type="entry name" value="TIL"/>
    <property type="match status" value="1"/>
</dbReference>
<feature type="non-terminal residue" evidence="7">
    <location>
        <position position="1"/>
    </location>
</feature>
<evidence type="ECO:0000313" key="7">
    <source>
        <dbReference type="EMBL" id="NWY52702.1"/>
    </source>
</evidence>
<evidence type="ECO:0000256" key="1">
    <source>
        <dbReference type="ARBA" id="ARBA00004613"/>
    </source>
</evidence>
<dbReference type="AlphaFoldDB" id="A0A7K7F5X2"/>
<dbReference type="SUPFAM" id="SSF57567">
    <property type="entry name" value="Serine protease inhibitors"/>
    <property type="match status" value="1"/>
</dbReference>
<dbReference type="Pfam" id="PF12714">
    <property type="entry name" value="TILa"/>
    <property type="match status" value="1"/>
</dbReference>
<feature type="non-terminal residue" evidence="7">
    <location>
        <position position="319"/>
    </location>
</feature>
<accession>A0A7K7F5X2</accession>
<dbReference type="InterPro" id="IPR002919">
    <property type="entry name" value="TIL_dom"/>
</dbReference>
<reference evidence="7 8" key="1">
    <citation type="submission" date="2019-09" db="EMBL/GenBank/DDBJ databases">
        <title>Bird 10,000 Genomes (B10K) Project - Family phase.</title>
        <authorList>
            <person name="Zhang G."/>
        </authorList>
    </citation>
    <scope>NUCLEOTIDE SEQUENCE [LARGE SCALE GENOMIC DNA]</scope>
    <source>
        <strain evidence="7">B10K-UC-030-51</strain>
    </source>
</reference>
<dbReference type="PROSITE" id="PS51233">
    <property type="entry name" value="VWFD"/>
    <property type="match status" value="1"/>
</dbReference>
<evidence type="ECO:0000259" key="6">
    <source>
        <dbReference type="PROSITE" id="PS51233"/>
    </source>
</evidence>
<keyword evidence="2" id="KW-0964">Secreted</keyword>
<comment type="caution">
    <text evidence="7">The sequence shown here is derived from an EMBL/GenBank/DDBJ whole genome shotgun (WGS) entry which is preliminary data.</text>
</comment>
<keyword evidence="8" id="KW-1185">Reference proteome</keyword>
<dbReference type="GO" id="GO:0005576">
    <property type="term" value="C:extracellular region"/>
    <property type="evidence" value="ECO:0007669"/>
    <property type="project" value="UniProtKB-SubCell"/>
</dbReference>
<evidence type="ECO:0000256" key="2">
    <source>
        <dbReference type="ARBA" id="ARBA00022525"/>
    </source>
</evidence>
<proteinExistence type="predicted"/>
<dbReference type="SMART" id="SM00216">
    <property type="entry name" value="VWD"/>
    <property type="match status" value="1"/>
</dbReference>
<dbReference type="PANTHER" id="PTHR46698">
    <property type="entry name" value="CROSSVEINLESS 2"/>
    <property type="match status" value="1"/>
</dbReference>
<comment type="subcellular location">
    <subcellularLocation>
        <location evidence="1">Secreted</location>
    </subcellularLocation>
</comment>
<evidence type="ECO:0000256" key="5">
    <source>
        <dbReference type="ARBA" id="ARBA00023157"/>
    </source>
</evidence>
<organism evidence="7 8">
    <name type="scientific">Chionis minor</name>
    <name type="common">Black-faced sheathbill</name>
    <dbReference type="NCBI Taxonomy" id="227182"/>
    <lineage>
        <taxon>Eukaryota</taxon>
        <taxon>Metazoa</taxon>
        <taxon>Chordata</taxon>
        <taxon>Craniata</taxon>
        <taxon>Vertebrata</taxon>
        <taxon>Euteleostomi</taxon>
        <taxon>Archelosauria</taxon>
        <taxon>Archosauria</taxon>
        <taxon>Dinosauria</taxon>
        <taxon>Saurischia</taxon>
        <taxon>Theropoda</taxon>
        <taxon>Coelurosauria</taxon>
        <taxon>Aves</taxon>
        <taxon>Neognathae</taxon>
        <taxon>Neoaves</taxon>
        <taxon>Charadriiformes</taxon>
        <taxon>Chionididae</taxon>
        <taxon>Chionis</taxon>
    </lineage>
</organism>
<dbReference type="InterPro" id="IPR052424">
    <property type="entry name" value="Kielin_Chordin-BMP_Reg"/>
</dbReference>
<sequence length="319" mass="33390">GPVCPPNQHYELCGSACPATCRGETEAEECEDNATCAEGCFCDDGFLLSGDRCVPLAQCGCLHEGRYYKMAEEFFACPRCSQRCVCKGAGVVECRPDGCGAEEECGVQDGVRGCYPRDCGRCQVLGAVSYSTFDGRLLRFAGTCAYTLAAAEAAGPEDLLVPFVVEVEKGRERDQEGPVIRQLLVTVHGVTVGMARGAQWEVTVGGEPQLLPLALAGGAVTVAQEGAHRVLRAQGGLKLLYDGAGYVLLTLPAAYRRRTRGLCGDFDGDADGDLADPMQLGPAWATPTPPCTHAPPPPPCPTADPGPCGVLAEATGPFG</sequence>
<dbReference type="CDD" id="cd19941">
    <property type="entry name" value="TIL"/>
    <property type="match status" value="1"/>
</dbReference>
<protein>
    <submittedName>
        <fullName evidence="7">FCGBP protein</fullName>
    </submittedName>
</protein>
<dbReference type="Proteomes" id="UP000557271">
    <property type="component" value="Unassembled WGS sequence"/>
</dbReference>
<dbReference type="OrthoDB" id="6236007at2759"/>
<gene>
    <name evidence="7" type="primary">Fcgbp_0</name>
    <name evidence="7" type="ORF">CHIMIN_R15284</name>
</gene>
<dbReference type="GO" id="GO:0030513">
    <property type="term" value="P:positive regulation of BMP signaling pathway"/>
    <property type="evidence" value="ECO:0007669"/>
    <property type="project" value="TreeGrafter"/>
</dbReference>
<keyword evidence="3" id="KW-0732">Signal</keyword>
<dbReference type="InterPro" id="IPR036084">
    <property type="entry name" value="Ser_inhib-like_sf"/>
</dbReference>
<keyword evidence="4" id="KW-0677">Repeat</keyword>
<dbReference type="InterPro" id="IPR001846">
    <property type="entry name" value="VWF_type-D"/>
</dbReference>
<evidence type="ECO:0000256" key="3">
    <source>
        <dbReference type="ARBA" id="ARBA00022729"/>
    </source>
</evidence>
<evidence type="ECO:0000256" key="4">
    <source>
        <dbReference type="ARBA" id="ARBA00022737"/>
    </source>
</evidence>
<keyword evidence="5" id="KW-1015">Disulfide bond</keyword>
<dbReference type="EMBL" id="VZSF01002900">
    <property type="protein sequence ID" value="NWY52702.1"/>
    <property type="molecule type" value="Genomic_DNA"/>
</dbReference>
<evidence type="ECO:0000313" key="8">
    <source>
        <dbReference type="Proteomes" id="UP000557271"/>
    </source>
</evidence>
<dbReference type="Pfam" id="PF00094">
    <property type="entry name" value="VWD"/>
    <property type="match status" value="1"/>
</dbReference>
<dbReference type="FunFam" id="2.10.25.10:FF:000153">
    <property type="entry name" value="MUC5B isoform 1"/>
    <property type="match status" value="1"/>
</dbReference>
<feature type="domain" description="VWFD" evidence="6">
    <location>
        <begin position="120"/>
        <end position="301"/>
    </location>
</feature>
<dbReference type="Gene3D" id="2.10.25.10">
    <property type="entry name" value="Laminin"/>
    <property type="match status" value="1"/>
</dbReference>
<name>A0A7K7F5X2_CHIMN</name>